<feature type="chain" id="PRO_5043465628" evidence="1">
    <location>
        <begin position="22"/>
        <end position="234"/>
    </location>
</feature>
<proteinExistence type="predicted"/>
<dbReference type="Gene3D" id="3.30.110.170">
    <property type="entry name" value="Protein of unknown function (DUF541), domain 1"/>
    <property type="match status" value="1"/>
</dbReference>
<name>A0AAW8J5J5_9GAMM</name>
<evidence type="ECO:0000313" key="2">
    <source>
        <dbReference type="EMBL" id="MDQ8934439.1"/>
    </source>
</evidence>
<dbReference type="AlphaFoldDB" id="A0AAW8J5J5"/>
<dbReference type="EMBL" id="JAVIDL010000002">
    <property type="protein sequence ID" value="MDQ8934439.1"/>
    <property type="molecule type" value="Genomic_DNA"/>
</dbReference>
<sequence length="234" mass="26172">MRQLILTSLLAAGTFSSIAHANSNNDINYNIVSVQAEASRDVVNDEMLAVLFIEKSNKQPAVLANEINQLMNQATQLAKKYPQVKIKTDSQNTYPVYDNDNRKLKEWRSRANIRLESSDFKATSQLISELQQNFQTESINFNVSDAQRTKVENELMVEASKGFQQRAQTLSQAWNKSGYNLVNLNINTRNSYPQPVMMLAKSARFAEADAGAPQNMEAGESKITVSANGSIQFK</sequence>
<dbReference type="InterPro" id="IPR052022">
    <property type="entry name" value="26kDa_periplasmic_antigen"/>
</dbReference>
<dbReference type="Pfam" id="PF04402">
    <property type="entry name" value="SIMPL"/>
    <property type="match status" value="1"/>
</dbReference>
<dbReference type="Gene3D" id="3.30.70.2970">
    <property type="entry name" value="Protein of unknown function (DUF541), domain 2"/>
    <property type="match status" value="1"/>
</dbReference>
<dbReference type="Proteomes" id="UP001243844">
    <property type="component" value="Unassembled WGS sequence"/>
</dbReference>
<protein>
    <submittedName>
        <fullName evidence="2">SIMPL domain-containing protein</fullName>
    </submittedName>
</protein>
<dbReference type="PANTHER" id="PTHR34387">
    <property type="entry name" value="SLR1258 PROTEIN"/>
    <property type="match status" value="1"/>
</dbReference>
<reference evidence="2" key="1">
    <citation type="submission" date="2023-08" db="EMBL/GenBank/DDBJ databases">
        <title>Emergence of clinically-relevant ST2 carbapenem-resistant Acinetobacter baumannii strains in hospital sewages in Zhejiang, East of China.</title>
        <authorList>
            <person name="Kaichao C."/>
            <person name="Zhang R."/>
        </authorList>
    </citation>
    <scope>NUCLEOTIDE SEQUENCE</scope>
    <source>
        <strain evidence="2">M-RB-37</strain>
    </source>
</reference>
<accession>A0AAW8J5J5</accession>
<organism evidence="2 3">
    <name type="scientific">Acinetobacter rudis</name>
    <dbReference type="NCBI Taxonomy" id="632955"/>
    <lineage>
        <taxon>Bacteria</taxon>
        <taxon>Pseudomonadati</taxon>
        <taxon>Pseudomonadota</taxon>
        <taxon>Gammaproteobacteria</taxon>
        <taxon>Moraxellales</taxon>
        <taxon>Moraxellaceae</taxon>
        <taxon>Acinetobacter</taxon>
    </lineage>
</organism>
<dbReference type="GO" id="GO:0006974">
    <property type="term" value="P:DNA damage response"/>
    <property type="evidence" value="ECO:0007669"/>
    <property type="project" value="TreeGrafter"/>
</dbReference>
<feature type="signal peptide" evidence="1">
    <location>
        <begin position="1"/>
        <end position="21"/>
    </location>
</feature>
<keyword evidence="1" id="KW-0732">Signal</keyword>
<dbReference type="RefSeq" id="WP_308974012.1">
    <property type="nucleotide sequence ID" value="NZ_JAVIDL010000002.1"/>
</dbReference>
<evidence type="ECO:0000256" key="1">
    <source>
        <dbReference type="SAM" id="SignalP"/>
    </source>
</evidence>
<dbReference type="InterPro" id="IPR007497">
    <property type="entry name" value="SIMPL/DUF541"/>
</dbReference>
<gene>
    <name evidence="2" type="ORF">RFH47_01580</name>
</gene>
<comment type="caution">
    <text evidence="2">The sequence shown here is derived from an EMBL/GenBank/DDBJ whole genome shotgun (WGS) entry which is preliminary data.</text>
</comment>
<evidence type="ECO:0000313" key="3">
    <source>
        <dbReference type="Proteomes" id="UP001243844"/>
    </source>
</evidence>
<dbReference type="PANTHER" id="PTHR34387:SF1">
    <property type="entry name" value="PERIPLASMIC IMMUNOGENIC PROTEIN"/>
    <property type="match status" value="1"/>
</dbReference>